<evidence type="ECO:0000256" key="7">
    <source>
        <dbReference type="ARBA" id="ARBA00023054"/>
    </source>
</evidence>
<dbReference type="GO" id="GO:0006890">
    <property type="term" value="P:retrograde vesicle-mediated transport, Golgi to endoplasmic reticulum"/>
    <property type="evidence" value="ECO:0007669"/>
    <property type="project" value="TreeGrafter"/>
</dbReference>
<keyword evidence="7" id="KW-0175">Coiled coil</keyword>
<reference evidence="11 12" key="1">
    <citation type="journal article" date="2023" name="Hortic Res">
        <title>Pangenome of water caltrop reveals structural variations and asymmetric subgenome divergence after allopolyploidization.</title>
        <authorList>
            <person name="Zhang X."/>
            <person name="Chen Y."/>
            <person name="Wang L."/>
            <person name="Yuan Y."/>
            <person name="Fang M."/>
            <person name="Shi L."/>
            <person name="Lu R."/>
            <person name="Comes H.P."/>
            <person name="Ma Y."/>
            <person name="Chen Y."/>
            <person name="Huang G."/>
            <person name="Zhou Y."/>
            <person name="Zheng Z."/>
            <person name="Qiu Y."/>
        </authorList>
    </citation>
    <scope>NUCLEOTIDE SEQUENCE [LARGE SCALE GENOMIC DNA]</scope>
    <source>
        <strain evidence="11">F231</strain>
    </source>
</reference>
<keyword evidence="6 9" id="KW-1133">Transmembrane helix</keyword>
<comment type="caution">
    <text evidence="11">The sequence shown here is derived from an EMBL/GenBank/DDBJ whole genome shotgun (WGS) entry which is preliminary data.</text>
</comment>
<dbReference type="SUPFAM" id="SSF47661">
    <property type="entry name" value="t-snare proteins"/>
    <property type="match status" value="1"/>
</dbReference>
<keyword evidence="8 9" id="KW-0472">Membrane</keyword>
<dbReference type="PANTHER" id="PTHR15959">
    <property type="entry name" value="SYNTAXIN-18"/>
    <property type="match status" value="1"/>
</dbReference>
<dbReference type="InterPro" id="IPR010989">
    <property type="entry name" value="SNARE"/>
</dbReference>
<dbReference type="FunFam" id="1.20.5.110:FF:000039">
    <property type="entry name" value="Syntaxin-81 like"/>
    <property type="match status" value="1"/>
</dbReference>
<keyword evidence="3" id="KW-0813">Transport</keyword>
<evidence type="ECO:0000259" key="10">
    <source>
        <dbReference type="Pfam" id="PF10496"/>
    </source>
</evidence>
<evidence type="ECO:0000256" key="1">
    <source>
        <dbReference type="ARBA" id="ARBA00004211"/>
    </source>
</evidence>
<keyword evidence="5" id="KW-0653">Protein transport</keyword>
<keyword evidence="12" id="KW-1185">Reference proteome</keyword>
<evidence type="ECO:0000256" key="2">
    <source>
        <dbReference type="ARBA" id="ARBA00009063"/>
    </source>
</evidence>
<evidence type="ECO:0000256" key="5">
    <source>
        <dbReference type="ARBA" id="ARBA00022927"/>
    </source>
</evidence>
<evidence type="ECO:0000256" key="4">
    <source>
        <dbReference type="ARBA" id="ARBA00022692"/>
    </source>
</evidence>
<dbReference type="GO" id="GO:0015031">
    <property type="term" value="P:protein transport"/>
    <property type="evidence" value="ECO:0007669"/>
    <property type="project" value="UniProtKB-KW"/>
</dbReference>
<dbReference type="InterPro" id="IPR019529">
    <property type="entry name" value="Syntaxin-18_N"/>
</dbReference>
<dbReference type="AlphaFoldDB" id="A0AAN7L933"/>
<evidence type="ECO:0000256" key="6">
    <source>
        <dbReference type="ARBA" id="ARBA00022989"/>
    </source>
</evidence>
<feature type="domain" description="SNARE-complex protein Syntaxin-18 N-terminal" evidence="10">
    <location>
        <begin position="5"/>
        <end position="86"/>
    </location>
</feature>
<dbReference type="EMBL" id="JAXQNO010000018">
    <property type="protein sequence ID" value="KAK4776871.1"/>
    <property type="molecule type" value="Genomic_DNA"/>
</dbReference>
<evidence type="ECO:0000313" key="12">
    <source>
        <dbReference type="Proteomes" id="UP001346149"/>
    </source>
</evidence>
<accession>A0AAN7L933</accession>
<evidence type="ECO:0000313" key="11">
    <source>
        <dbReference type="EMBL" id="KAK4776871.1"/>
    </source>
</evidence>
<name>A0AAN7L933_TRANT</name>
<evidence type="ECO:0000256" key="9">
    <source>
        <dbReference type="SAM" id="Phobius"/>
    </source>
</evidence>
<evidence type="ECO:0000256" key="3">
    <source>
        <dbReference type="ARBA" id="ARBA00022448"/>
    </source>
</evidence>
<proteinExistence type="inferred from homology"/>
<comment type="similarity">
    <text evidence="2">Belongs to the syntaxin family.</text>
</comment>
<dbReference type="PANTHER" id="PTHR15959:SF0">
    <property type="entry name" value="SYNTAXIN-18"/>
    <property type="match status" value="1"/>
</dbReference>
<sequence>MAKYRDRTEDFKDVVRHTAVNLGYNESKLAAIMASFIIHKPRERSAFTKAALTTLESIGALEQFMRKHRKDYVDPLRTTEQERDNIEHEVTAFIKSCKEQIDILQRSISEEETNSKGWLGVKVDVSNADTIAHKQGVVLILSEKLRSVTAQFDQLRAIRFQDAMSKVVPRRKLNRETTSIPVNKNSITHNIELKEPEELKEEHLRLQQQHLDDETRALQIELTSLLDAVQETETKMVEMSALNHLMSTHVLQQAQQIEHLYEQAVEATNNVDLGNKELSKAIERNSSSRTFLLLFLFVMTFSILFLDWVAELEFSCISATHKFHGHLSARLSHVFAREDPHFCSIMKVVNISFTFDSLRIYWRRSGATRSTILLPKFIDVKGGKGTLMNVEEIDALLTCGRFLPPYTKEIWP</sequence>
<dbReference type="Pfam" id="PF10496">
    <property type="entry name" value="Syntaxin-18_N"/>
    <property type="match status" value="1"/>
</dbReference>
<organism evidence="11 12">
    <name type="scientific">Trapa natans</name>
    <name type="common">Water chestnut</name>
    <dbReference type="NCBI Taxonomy" id="22666"/>
    <lineage>
        <taxon>Eukaryota</taxon>
        <taxon>Viridiplantae</taxon>
        <taxon>Streptophyta</taxon>
        <taxon>Embryophyta</taxon>
        <taxon>Tracheophyta</taxon>
        <taxon>Spermatophyta</taxon>
        <taxon>Magnoliopsida</taxon>
        <taxon>eudicotyledons</taxon>
        <taxon>Gunneridae</taxon>
        <taxon>Pentapetalae</taxon>
        <taxon>rosids</taxon>
        <taxon>malvids</taxon>
        <taxon>Myrtales</taxon>
        <taxon>Lythraceae</taxon>
        <taxon>Trapa</taxon>
    </lineage>
</organism>
<feature type="transmembrane region" description="Helical" evidence="9">
    <location>
        <begin position="290"/>
        <end position="310"/>
    </location>
</feature>
<dbReference type="GO" id="GO:0031201">
    <property type="term" value="C:SNARE complex"/>
    <property type="evidence" value="ECO:0007669"/>
    <property type="project" value="TreeGrafter"/>
</dbReference>
<dbReference type="Proteomes" id="UP001346149">
    <property type="component" value="Unassembled WGS sequence"/>
</dbReference>
<keyword evidence="4 9" id="KW-0812">Transmembrane</keyword>
<comment type="subcellular location">
    <subcellularLocation>
        <location evidence="1">Membrane</location>
        <topology evidence="1">Single-pass type IV membrane protein</topology>
    </subcellularLocation>
</comment>
<evidence type="ECO:0000256" key="8">
    <source>
        <dbReference type="ARBA" id="ARBA00023136"/>
    </source>
</evidence>
<gene>
    <name evidence="11" type="ORF">SAY86_005559</name>
</gene>
<dbReference type="Gene3D" id="1.20.5.110">
    <property type="match status" value="1"/>
</dbReference>
<protein>
    <recommendedName>
        <fullName evidence="10">SNARE-complex protein Syntaxin-18 N-terminal domain-containing protein</fullName>
    </recommendedName>
</protein>
<dbReference type="GO" id="GO:0005783">
    <property type="term" value="C:endoplasmic reticulum"/>
    <property type="evidence" value="ECO:0007669"/>
    <property type="project" value="TreeGrafter"/>
</dbReference>